<evidence type="ECO:0000256" key="9">
    <source>
        <dbReference type="ARBA" id="ARBA00023004"/>
    </source>
</evidence>
<evidence type="ECO:0000256" key="2">
    <source>
        <dbReference type="ARBA" id="ARBA00003690"/>
    </source>
</evidence>
<keyword evidence="9 11" id="KW-0408">Iron</keyword>
<dbReference type="GO" id="GO:0020037">
    <property type="term" value="F:heme binding"/>
    <property type="evidence" value="ECO:0007669"/>
    <property type="project" value="InterPro"/>
</dbReference>
<comment type="cofactor">
    <cofactor evidence="1 11">
        <name>heme</name>
        <dbReference type="ChEBI" id="CHEBI:30413"/>
    </cofactor>
</comment>
<organism evidence="13 14">
    <name type="scientific">Operophtera brumata</name>
    <name type="common">Winter moth</name>
    <name type="synonym">Phalaena brumata</name>
    <dbReference type="NCBI Taxonomy" id="104452"/>
    <lineage>
        <taxon>Eukaryota</taxon>
        <taxon>Metazoa</taxon>
        <taxon>Ecdysozoa</taxon>
        <taxon>Arthropoda</taxon>
        <taxon>Hexapoda</taxon>
        <taxon>Insecta</taxon>
        <taxon>Pterygota</taxon>
        <taxon>Neoptera</taxon>
        <taxon>Endopterygota</taxon>
        <taxon>Lepidoptera</taxon>
        <taxon>Glossata</taxon>
        <taxon>Ditrysia</taxon>
        <taxon>Geometroidea</taxon>
        <taxon>Geometridae</taxon>
        <taxon>Larentiinae</taxon>
        <taxon>Operophtera</taxon>
    </lineage>
</organism>
<comment type="function">
    <text evidence="2">May be involved in the metabolism of insect hormones and in the breakdown of synthetic insecticides.</text>
</comment>
<evidence type="ECO:0000256" key="1">
    <source>
        <dbReference type="ARBA" id="ARBA00001971"/>
    </source>
</evidence>
<dbReference type="InterPro" id="IPR002403">
    <property type="entry name" value="Cyt_P450_E_grp-IV"/>
</dbReference>
<evidence type="ECO:0000256" key="11">
    <source>
        <dbReference type="PIRSR" id="PIRSR602403-1"/>
    </source>
</evidence>
<feature type="non-terminal residue" evidence="13">
    <location>
        <position position="134"/>
    </location>
</feature>
<dbReference type="AlphaFoldDB" id="A0A0L7K2T4"/>
<evidence type="ECO:0000256" key="5">
    <source>
        <dbReference type="ARBA" id="ARBA00010617"/>
    </source>
</evidence>
<evidence type="ECO:0000256" key="6">
    <source>
        <dbReference type="ARBA" id="ARBA00022617"/>
    </source>
</evidence>
<comment type="caution">
    <text evidence="13">The sequence shown here is derived from an EMBL/GenBank/DDBJ whole genome shotgun (WGS) entry which is preliminary data.</text>
</comment>
<name>A0A0L7K2T4_OPEBR</name>
<dbReference type="STRING" id="104452.A0A0L7K2T4"/>
<keyword evidence="10 12" id="KW-0503">Monooxygenase</keyword>
<reference evidence="13 14" key="1">
    <citation type="journal article" date="2015" name="Genome Biol. Evol.">
        <title>The genome of winter moth (Operophtera brumata) provides a genomic perspective on sexual dimorphism and phenology.</title>
        <authorList>
            <person name="Derks M.F."/>
            <person name="Smit S."/>
            <person name="Salis L."/>
            <person name="Schijlen E."/>
            <person name="Bossers A."/>
            <person name="Mateman C."/>
            <person name="Pijl A.S."/>
            <person name="de Ridder D."/>
            <person name="Groenen M.A."/>
            <person name="Visser M.E."/>
            <person name="Megens H.J."/>
        </authorList>
    </citation>
    <scope>NUCLEOTIDE SEQUENCE [LARGE SCALE GENOMIC DNA]</scope>
    <source>
        <strain evidence="13">WM2013NL</strain>
        <tissue evidence="13">Head and thorax</tissue>
    </source>
</reference>
<protein>
    <submittedName>
        <fullName evidence="13">Cytochrome P450</fullName>
    </submittedName>
</protein>
<feature type="non-terminal residue" evidence="13">
    <location>
        <position position="1"/>
    </location>
</feature>
<evidence type="ECO:0000256" key="12">
    <source>
        <dbReference type="RuleBase" id="RU000461"/>
    </source>
</evidence>
<dbReference type="Pfam" id="PF00067">
    <property type="entry name" value="p450"/>
    <property type="match status" value="1"/>
</dbReference>
<dbReference type="EMBL" id="JTDY01021383">
    <property type="protein sequence ID" value="KOB51762.1"/>
    <property type="molecule type" value="Genomic_DNA"/>
</dbReference>
<dbReference type="GO" id="GO:0005789">
    <property type="term" value="C:endoplasmic reticulum membrane"/>
    <property type="evidence" value="ECO:0007669"/>
    <property type="project" value="UniProtKB-SubCell"/>
</dbReference>
<evidence type="ECO:0000313" key="13">
    <source>
        <dbReference type="EMBL" id="KOB51762.1"/>
    </source>
</evidence>
<dbReference type="GO" id="GO:0004497">
    <property type="term" value="F:monooxygenase activity"/>
    <property type="evidence" value="ECO:0007669"/>
    <property type="project" value="UniProtKB-KW"/>
</dbReference>
<sequence length="134" mass="15427">SRVYDELYGIFGDSDRSVTFEDTLQMKYLERVILESLRMYPPVPIIARKLNRDVKIVTNNYVLPAGATIVIGTFKVHRSVKHYKNPDVFDPDNFLPENMANRHYYSFIPFSAGPRSCVGEHHIPTQSITVLHKT</sequence>
<dbReference type="InterPro" id="IPR050196">
    <property type="entry name" value="Cytochrome_P450_Monoox"/>
</dbReference>
<accession>A0A0L7K2T4</accession>
<dbReference type="InterPro" id="IPR001128">
    <property type="entry name" value="Cyt_P450"/>
</dbReference>
<evidence type="ECO:0000256" key="8">
    <source>
        <dbReference type="ARBA" id="ARBA00023002"/>
    </source>
</evidence>
<keyword evidence="14" id="KW-1185">Reference proteome</keyword>
<dbReference type="PANTHER" id="PTHR24291">
    <property type="entry name" value="CYTOCHROME P450 FAMILY 4"/>
    <property type="match status" value="1"/>
</dbReference>
<dbReference type="InterPro" id="IPR036396">
    <property type="entry name" value="Cyt_P450_sf"/>
</dbReference>
<comment type="similarity">
    <text evidence="5 12">Belongs to the cytochrome P450 family.</text>
</comment>
<keyword evidence="7 11" id="KW-0479">Metal-binding</keyword>
<gene>
    <name evidence="13" type="ORF">OBRU01_27283</name>
</gene>
<dbReference type="InterPro" id="IPR017972">
    <property type="entry name" value="Cyt_P450_CS"/>
</dbReference>
<evidence type="ECO:0000256" key="10">
    <source>
        <dbReference type="ARBA" id="ARBA00023033"/>
    </source>
</evidence>
<proteinExistence type="inferred from homology"/>
<evidence type="ECO:0000256" key="4">
    <source>
        <dbReference type="ARBA" id="ARBA00004406"/>
    </source>
</evidence>
<comment type="subcellular location">
    <subcellularLocation>
        <location evidence="4">Endoplasmic reticulum membrane</location>
        <topology evidence="4">Peripheral membrane protein</topology>
    </subcellularLocation>
    <subcellularLocation>
        <location evidence="3">Microsome membrane</location>
        <topology evidence="3">Peripheral membrane protein</topology>
    </subcellularLocation>
</comment>
<feature type="binding site" description="axial binding residue" evidence="11">
    <location>
        <position position="117"/>
    </location>
    <ligand>
        <name>heme</name>
        <dbReference type="ChEBI" id="CHEBI:30413"/>
    </ligand>
    <ligandPart>
        <name>Fe</name>
        <dbReference type="ChEBI" id="CHEBI:18248"/>
    </ligandPart>
</feature>
<dbReference type="PANTHER" id="PTHR24291:SF106">
    <property type="entry name" value="CYTOCHROME P450 4G1-RELATED"/>
    <property type="match status" value="1"/>
</dbReference>
<dbReference type="Gene3D" id="1.10.630.10">
    <property type="entry name" value="Cytochrome P450"/>
    <property type="match status" value="1"/>
</dbReference>
<dbReference type="SUPFAM" id="SSF48264">
    <property type="entry name" value="Cytochrome P450"/>
    <property type="match status" value="1"/>
</dbReference>
<dbReference type="GO" id="GO:0005506">
    <property type="term" value="F:iron ion binding"/>
    <property type="evidence" value="ECO:0007669"/>
    <property type="project" value="InterPro"/>
</dbReference>
<dbReference type="PROSITE" id="PS00086">
    <property type="entry name" value="CYTOCHROME_P450"/>
    <property type="match status" value="1"/>
</dbReference>
<evidence type="ECO:0000256" key="3">
    <source>
        <dbReference type="ARBA" id="ARBA00004174"/>
    </source>
</evidence>
<keyword evidence="8 12" id="KW-0560">Oxidoreductase</keyword>
<dbReference type="PRINTS" id="PR00465">
    <property type="entry name" value="EP450IV"/>
</dbReference>
<evidence type="ECO:0000313" key="14">
    <source>
        <dbReference type="Proteomes" id="UP000037510"/>
    </source>
</evidence>
<dbReference type="GO" id="GO:0016705">
    <property type="term" value="F:oxidoreductase activity, acting on paired donors, with incorporation or reduction of molecular oxygen"/>
    <property type="evidence" value="ECO:0007669"/>
    <property type="project" value="InterPro"/>
</dbReference>
<keyword evidence="6 11" id="KW-0349">Heme</keyword>
<dbReference type="Proteomes" id="UP000037510">
    <property type="component" value="Unassembled WGS sequence"/>
</dbReference>
<evidence type="ECO:0000256" key="7">
    <source>
        <dbReference type="ARBA" id="ARBA00022723"/>
    </source>
</evidence>